<dbReference type="EMBL" id="SRMF01000002">
    <property type="protein sequence ID" value="TGG93957.1"/>
    <property type="molecule type" value="Genomic_DNA"/>
</dbReference>
<reference evidence="1 2" key="1">
    <citation type="submission" date="2019-04" db="EMBL/GenBank/DDBJ databases">
        <title>Natronospirillum operosus gen. nov., sp. nov., a haloalkaliphilic satellite isolated from decaying biomass of laboratory culture of cyanobacterium Geitlerinema sp. and proposal of Natronospirillaceae fam. nov. and Saccharospirillaceae fam. nov.</title>
        <authorList>
            <person name="Kevbrin V."/>
            <person name="Boltyanskaya Y."/>
            <person name="Koziaeva V."/>
            <person name="Grouzdev D.S."/>
            <person name="Park M."/>
            <person name="Cho J."/>
        </authorList>
    </citation>
    <scope>NUCLEOTIDE SEQUENCE [LARGE SCALE GENOMIC DNA]</scope>
    <source>
        <strain evidence="1 2">G-116</strain>
    </source>
</reference>
<dbReference type="AlphaFoldDB" id="A0A4Z0W8S0"/>
<name>A0A4Z0W8S0_9GAMM</name>
<dbReference type="Proteomes" id="UP000297475">
    <property type="component" value="Unassembled WGS sequence"/>
</dbReference>
<dbReference type="OrthoDB" id="6198380at2"/>
<evidence type="ECO:0000313" key="1">
    <source>
        <dbReference type="EMBL" id="TGG93957.1"/>
    </source>
</evidence>
<gene>
    <name evidence="1" type="ORF">E4656_07155</name>
</gene>
<sequence>MPQATAATASHLDMDDLPMMPQKRRLSANAWQMVWTLQMMNPLRSPETLERFVQQFDDERRTFGAKPRTSTRLCLSVTAQSMDDNEMAVEAFSVIRAMEEQYGPVAQIENRAAEQWPLYAVAPKISR</sequence>
<comment type="caution">
    <text evidence="1">The sequence shown here is derived from an EMBL/GenBank/DDBJ whole genome shotgun (WGS) entry which is preliminary data.</text>
</comment>
<accession>A0A4Z0W8S0</accession>
<evidence type="ECO:0000313" key="2">
    <source>
        <dbReference type="Proteomes" id="UP000297475"/>
    </source>
</evidence>
<keyword evidence="2" id="KW-1185">Reference proteome</keyword>
<organism evidence="1 2">
    <name type="scientific">Natronospirillum operosum</name>
    <dbReference type="NCBI Taxonomy" id="2759953"/>
    <lineage>
        <taxon>Bacteria</taxon>
        <taxon>Pseudomonadati</taxon>
        <taxon>Pseudomonadota</taxon>
        <taxon>Gammaproteobacteria</taxon>
        <taxon>Oceanospirillales</taxon>
        <taxon>Natronospirillaceae</taxon>
        <taxon>Natronospirillum</taxon>
    </lineage>
</organism>
<proteinExistence type="predicted"/>
<dbReference type="RefSeq" id="WP_135482515.1">
    <property type="nucleotide sequence ID" value="NZ_SRMF01000002.1"/>
</dbReference>
<protein>
    <submittedName>
        <fullName evidence="1">Uncharacterized protein</fullName>
    </submittedName>
</protein>